<dbReference type="Pfam" id="PF14549">
    <property type="entry name" value="P22_Cro"/>
    <property type="match status" value="1"/>
</dbReference>
<name>D2U4L2_9GAMM</name>
<gene>
    <name evidence="1" type="ORF">ARN_36340</name>
</gene>
<dbReference type="InterPro" id="IPR010982">
    <property type="entry name" value="Lambda_DNA-bd_dom_sf"/>
</dbReference>
<sequence length="64" mass="7630">MEVLMLKDEVVNFFGSHREIALKLMISDSAVSQWRTIIPERSALKLERITKGKLKYRTEFYRKK</sequence>
<protein>
    <submittedName>
        <fullName evidence="1">Conserved hypothetical phage protein</fullName>
    </submittedName>
</protein>
<organism evidence="1">
    <name type="scientific">Arsenophonus nasoniae</name>
    <name type="common">son-killer infecting Nasonia vitripennis</name>
    <dbReference type="NCBI Taxonomy" id="638"/>
    <lineage>
        <taxon>Bacteria</taxon>
        <taxon>Pseudomonadati</taxon>
        <taxon>Pseudomonadota</taxon>
        <taxon>Gammaproteobacteria</taxon>
        <taxon>Enterobacterales</taxon>
        <taxon>Morganellaceae</taxon>
        <taxon>Arsenophonus</taxon>
    </lineage>
</organism>
<accession>D2U4L2</accession>
<dbReference type="EMBL" id="FN545273">
    <property type="protein sequence ID" value="CBA76569.1"/>
    <property type="molecule type" value="Genomic_DNA"/>
</dbReference>
<proteinExistence type="predicted"/>
<dbReference type="AlphaFoldDB" id="D2U4L2"/>
<evidence type="ECO:0000313" key="1">
    <source>
        <dbReference type="EMBL" id="CBA76569.1"/>
    </source>
</evidence>
<reference evidence="1" key="1">
    <citation type="journal article" date="2010" name="Insect Mol. Biol.">
        <title>The draft genome sequence of Arsenophonus nasoniae, son-killer bacterium of Nasonia vitripennis, reveals genes associated with virulence and symbiosis.</title>
        <authorList>
            <person name="Wilkes T."/>
            <person name="Darby A.C."/>
            <person name="Choi J."/>
            <person name="Colborne J.K."/>
            <person name="Werren J.H."/>
            <person name="Hurst G.D.D."/>
        </authorList>
    </citation>
    <scope>NUCLEOTIDE SEQUENCE</scope>
</reference>
<dbReference type="GO" id="GO:0003677">
    <property type="term" value="F:DNA binding"/>
    <property type="evidence" value="ECO:0007669"/>
    <property type="project" value="InterPro"/>
</dbReference>
<dbReference type="Gene3D" id="1.10.260.40">
    <property type="entry name" value="lambda repressor-like DNA-binding domains"/>
    <property type="match status" value="1"/>
</dbReference>
<dbReference type="SUPFAM" id="SSF47413">
    <property type="entry name" value="lambda repressor-like DNA-binding domains"/>
    <property type="match status" value="1"/>
</dbReference>